<dbReference type="AlphaFoldDB" id="A0A3P7QPP9"/>
<dbReference type="PANTHER" id="PTHR45957:SF1">
    <property type="entry name" value="ANAPHASE-PROMOTING COMPLEX SUBUNIT 2"/>
    <property type="match status" value="1"/>
</dbReference>
<dbReference type="InterPro" id="IPR044554">
    <property type="entry name" value="ANAPC2"/>
</dbReference>
<organism evidence="3 4">
    <name type="scientific">Dibothriocephalus latus</name>
    <name type="common">Fish tapeworm</name>
    <name type="synonym">Diphyllobothrium latum</name>
    <dbReference type="NCBI Taxonomy" id="60516"/>
    <lineage>
        <taxon>Eukaryota</taxon>
        <taxon>Metazoa</taxon>
        <taxon>Spiralia</taxon>
        <taxon>Lophotrochozoa</taxon>
        <taxon>Platyhelminthes</taxon>
        <taxon>Cestoda</taxon>
        <taxon>Eucestoda</taxon>
        <taxon>Diphyllobothriidea</taxon>
        <taxon>Diphyllobothriidae</taxon>
        <taxon>Dibothriocephalus</taxon>
    </lineage>
</organism>
<proteinExistence type="predicted"/>
<keyword evidence="1" id="KW-1133">Transmembrane helix</keyword>
<dbReference type="InterPro" id="IPR036388">
    <property type="entry name" value="WH-like_DNA-bd_sf"/>
</dbReference>
<dbReference type="PANTHER" id="PTHR45957">
    <property type="entry name" value="ANAPHASE-PROMOTING COMPLEX SUBUNIT 2"/>
    <property type="match status" value="1"/>
</dbReference>
<dbReference type="GO" id="GO:0070979">
    <property type="term" value="P:protein K11-linked ubiquitination"/>
    <property type="evidence" value="ECO:0007669"/>
    <property type="project" value="TreeGrafter"/>
</dbReference>
<dbReference type="GO" id="GO:0005680">
    <property type="term" value="C:anaphase-promoting complex"/>
    <property type="evidence" value="ECO:0007669"/>
    <property type="project" value="TreeGrafter"/>
</dbReference>
<dbReference type="SUPFAM" id="SSF46785">
    <property type="entry name" value="Winged helix' DNA-binding domain"/>
    <property type="match status" value="1"/>
</dbReference>
<dbReference type="EMBL" id="UYRU01081581">
    <property type="protein sequence ID" value="VDN31979.1"/>
    <property type="molecule type" value="Genomic_DNA"/>
</dbReference>
<keyword evidence="4" id="KW-1185">Reference proteome</keyword>
<gene>
    <name evidence="3" type="ORF">DILT_LOCUS15876</name>
</gene>
<name>A0A3P7QPP9_DIBLA</name>
<accession>A0A3P7QPP9</accession>
<protein>
    <recommendedName>
        <fullName evidence="2">Anaphase-promoting complex subunit 2 C-terminal domain-containing protein</fullName>
    </recommendedName>
</protein>
<feature type="transmembrane region" description="Helical" evidence="1">
    <location>
        <begin position="6"/>
        <end position="23"/>
    </location>
</feature>
<keyword evidence="1" id="KW-0812">Transmembrane</keyword>
<dbReference type="InterPro" id="IPR036390">
    <property type="entry name" value="WH_DNA-bd_sf"/>
</dbReference>
<dbReference type="GO" id="GO:0007091">
    <property type="term" value="P:metaphase/anaphase transition of mitotic cell cycle"/>
    <property type="evidence" value="ECO:0007669"/>
    <property type="project" value="TreeGrafter"/>
</dbReference>
<evidence type="ECO:0000313" key="4">
    <source>
        <dbReference type="Proteomes" id="UP000281553"/>
    </source>
</evidence>
<evidence type="ECO:0000313" key="3">
    <source>
        <dbReference type="EMBL" id="VDN31979.1"/>
    </source>
</evidence>
<reference evidence="3 4" key="1">
    <citation type="submission" date="2018-11" db="EMBL/GenBank/DDBJ databases">
        <authorList>
            <consortium name="Pathogen Informatics"/>
        </authorList>
    </citation>
    <scope>NUCLEOTIDE SEQUENCE [LARGE SCALE GENOMIC DNA]</scope>
</reference>
<dbReference type="SMART" id="SM01013">
    <property type="entry name" value="APC2"/>
    <property type="match status" value="1"/>
</dbReference>
<keyword evidence="1" id="KW-0472">Membrane</keyword>
<feature type="domain" description="Anaphase-promoting complex subunit 2 C-terminal" evidence="2">
    <location>
        <begin position="10"/>
        <end position="71"/>
    </location>
</feature>
<evidence type="ECO:0000259" key="2">
    <source>
        <dbReference type="SMART" id="SM01013"/>
    </source>
</evidence>
<dbReference type="Gene3D" id="1.10.10.10">
    <property type="entry name" value="Winged helix-like DNA-binding domain superfamily/Winged helix DNA-binding domain"/>
    <property type="match status" value="1"/>
</dbReference>
<dbReference type="Proteomes" id="UP000281553">
    <property type="component" value="Unassembled WGS sequence"/>
</dbReference>
<sequence>MFASQVFWSYILGMLTNLGGLSLDRIHSMLRMFALGGVSEAGECTRQQLRHFLEGKLREGQLICEDDLYKLP</sequence>
<evidence type="ECO:0000256" key="1">
    <source>
        <dbReference type="SAM" id="Phobius"/>
    </source>
</evidence>
<dbReference type="OrthoDB" id="5581181at2759"/>
<dbReference type="InterPro" id="IPR014786">
    <property type="entry name" value="ANAPC2_C"/>
</dbReference>
<dbReference type="Pfam" id="PF08672">
    <property type="entry name" value="ANAPC2"/>
    <property type="match status" value="1"/>
</dbReference>